<keyword evidence="3" id="KW-0488">Methylation</keyword>
<evidence type="ECO:0000256" key="8">
    <source>
        <dbReference type="PROSITE-ProRule" id="PRU00284"/>
    </source>
</evidence>
<keyword evidence="6 10" id="KW-0472">Membrane</keyword>
<keyword evidence="8" id="KW-0807">Transducer</keyword>
<feature type="coiled-coil region" evidence="9">
    <location>
        <begin position="143"/>
        <end position="170"/>
    </location>
</feature>
<dbReference type="OrthoDB" id="9054408at2"/>
<feature type="domain" description="Methyl-accepting transducer" evidence="11">
    <location>
        <begin position="131"/>
        <end position="360"/>
    </location>
</feature>
<keyword evidence="9" id="KW-0175">Coiled coil</keyword>
<dbReference type="PANTHER" id="PTHR43531:SF14">
    <property type="entry name" value="METHYL-ACCEPTING CHEMOTAXIS PROTEIN I-RELATED"/>
    <property type="match status" value="1"/>
</dbReference>
<dbReference type="PANTHER" id="PTHR43531">
    <property type="entry name" value="PROTEIN ICFG"/>
    <property type="match status" value="1"/>
</dbReference>
<dbReference type="Pfam" id="PF00015">
    <property type="entry name" value="MCPsignal"/>
    <property type="match status" value="1"/>
</dbReference>
<evidence type="ECO:0000256" key="6">
    <source>
        <dbReference type="ARBA" id="ARBA00023136"/>
    </source>
</evidence>
<dbReference type="GO" id="GO:0005886">
    <property type="term" value="C:plasma membrane"/>
    <property type="evidence" value="ECO:0007669"/>
    <property type="project" value="UniProtKB-SubCell"/>
</dbReference>
<proteinExistence type="inferred from homology"/>
<dbReference type="Gene3D" id="1.10.287.950">
    <property type="entry name" value="Methyl-accepting chemotaxis protein"/>
    <property type="match status" value="1"/>
</dbReference>
<dbReference type="InterPro" id="IPR004089">
    <property type="entry name" value="MCPsignal_dom"/>
</dbReference>
<dbReference type="InterPro" id="IPR003660">
    <property type="entry name" value="HAMP_dom"/>
</dbReference>
<evidence type="ECO:0000256" key="3">
    <source>
        <dbReference type="ARBA" id="ARBA00022481"/>
    </source>
</evidence>
<evidence type="ECO:0000256" key="10">
    <source>
        <dbReference type="SAM" id="Phobius"/>
    </source>
</evidence>
<dbReference type="Pfam" id="PF17200">
    <property type="entry name" value="sCache_2"/>
    <property type="match status" value="1"/>
</dbReference>
<dbReference type="eggNOG" id="COG0840">
    <property type="taxonomic scope" value="Bacteria"/>
</dbReference>
<evidence type="ECO:0000256" key="1">
    <source>
        <dbReference type="ARBA" id="ARBA00004651"/>
    </source>
</evidence>
<sequence>MIFASLLTPGLLLMRRVRIVTKLSLLAVVLMTPPILMLVHYFLTEPAGYGAAWIAWLSAACLIVSLYVLLAIYRSFALDLAQVAQAMAQMLRGDLRLNVVPRGRDELADLASAVSKMGSTVSAMVANVRSNSAFVAYAGKSLASSNRELADRTEQQAANLEQTAASVEQLSSTVQENAQTAGQANAQAAGVRDLADQGASTMAQSIASVEAIQSSAKRMDEIVSVIDGLAFQTNILALNAAVEAARAGESGRGFAVVASEVRLLAQRSAESAKEIRQLIGASSAQVAASVQSIRSAGGNITQIVSGIRDVAVNMGQISTSSAEQSAGLTEITSAVRQLDEITQRNAQMVEQAVSQATDLENRASTLVDAVALFKLQQGSAEEAVELVNRAVAQRRRSASVQAFVRDVTDPAQGFYDRDMYVFVLDDEGTYLSFGGNPAKVGTRVQDIPGIDGQGLVDDIIVQARREPGWVEYDINNPTTGRVQTKMSYVQMVDGLYVGCGVYRNLVVG</sequence>
<evidence type="ECO:0000256" key="2">
    <source>
        <dbReference type="ARBA" id="ARBA00022475"/>
    </source>
</evidence>
<keyword evidence="4 10" id="KW-0812">Transmembrane</keyword>
<dbReference type="GO" id="GO:0004888">
    <property type="term" value="F:transmembrane signaling receptor activity"/>
    <property type="evidence" value="ECO:0007669"/>
    <property type="project" value="TreeGrafter"/>
</dbReference>
<name>Q21VZ4_ALBFT</name>
<dbReference type="PROSITE" id="PS50111">
    <property type="entry name" value="CHEMOTAXIS_TRANSDUC_2"/>
    <property type="match status" value="1"/>
</dbReference>
<comment type="similarity">
    <text evidence="7">Belongs to the methyl-accepting chemotaxis (MCP) protein family.</text>
</comment>
<evidence type="ECO:0000259" key="12">
    <source>
        <dbReference type="PROSITE" id="PS50885"/>
    </source>
</evidence>
<evidence type="ECO:0000256" key="5">
    <source>
        <dbReference type="ARBA" id="ARBA00022989"/>
    </source>
</evidence>
<dbReference type="CDD" id="cd06225">
    <property type="entry name" value="HAMP"/>
    <property type="match status" value="1"/>
</dbReference>
<keyword evidence="2" id="KW-1003">Cell membrane</keyword>
<evidence type="ECO:0000313" key="14">
    <source>
        <dbReference type="Proteomes" id="UP000008332"/>
    </source>
</evidence>
<dbReference type="HOGENOM" id="CLU_036166_0_0_4"/>
<keyword evidence="14" id="KW-1185">Reference proteome</keyword>
<dbReference type="STRING" id="338969.Rfer_2342"/>
<feature type="transmembrane region" description="Helical" evidence="10">
    <location>
        <begin position="23"/>
        <end position="43"/>
    </location>
</feature>
<evidence type="ECO:0000256" key="7">
    <source>
        <dbReference type="ARBA" id="ARBA00029447"/>
    </source>
</evidence>
<dbReference type="KEGG" id="rfr:Rfer_2342"/>
<dbReference type="InterPro" id="IPR051310">
    <property type="entry name" value="MCP_chemotaxis"/>
</dbReference>
<dbReference type="InterPro" id="IPR033480">
    <property type="entry name" value="sCache_2"/>
</dbReference>
<dbReference type="SMART" id="SM00304">
    <property type="entry name" value="HAMP"/>
    <property type="match status" value="1"/>
</dbReference>
<dbReference type="RefSeq" id="WP_011464627.1">
    <property type="nucleotide sequence ID" value="NC_007908.1"/>
</dbReference>
<keyword evidence="5 10" id="KW-1133">Transmembrane helix</keyword>
<evidence type="ECO:0000256" key="9">
    <source>
        <dbReference type="SAM" id="Coils"/>
    </source>
</evidence>
<dbReference type="FunFam" id="1.10.287.950:FF:000001">
    <property type="entry name" value="Methyl-accepting chemotaxis sensory transducer"/>
    <property type="match status" value="1"/>
</dbReference>
<dbReference type="Pfam" id="PF00672">
    <property type="entry name" value="HAMP"/>
    <property type="match status" value="1"/>
</dbReference>
<dbReference type="AlphaFoldDB" id="Q21VZ4"/>
<dbReference type="SUPFAM" id="SSF58104">
    <property type="entry name" value="Methyl-accepting chemotaxis protein (MCP) signaling domain"/>
    <property type="match status" value="1"/>
</dbReference>
<dbReference type="CDD" id="cd11386">
    <property type="entry name" value="MCP_signal"/>
    <property type="match status" value="1"/>
</dbReference>
<comment type="subcellular location">
    <subcellularLocation>
        <location evidence="1">Cell membrane</location>
        <topology evidence="1">Multi-pass membrane protein</topology>
    </subcellularLocation>
</comment>
<evidence type="ECO:0000256" key="4">
    <source>
        <dbReference type="ARBA" id="ARBA00022692"/>
    </source>
</evidence>
<dbReference type="GO" id="GO:0006935">
    <property type="term" value="P:chemotaxis"/>
    <property type="evidence" value="ECO:0007669"/>
    <property type="project" value="TreeGrafter"/>
</dbReference>
<feature type="domain" description="HAMP" evidence="12">
    <location>
        <begin position="74"/>
        <end position="126"/>
    </location>
</feature>
<evidence type="ECO:0000259" key="11">
    <source>
        <dbReference type="PROSITE" id="PS50111"/>
    </source>
</evidence>
<dbReference type="SMART" id="SM00283">
    <property type="entry name" value="MA"/>
    <property type="match status" value="1"/>
</dbReference>
<evidence type="ECO:0000313" key="13">
    <source>
        <dbReference type="EMBL" id="ABD70059.1"/>
    </source>
</evidence>
<reference evidence="14" key="1">
    <citation type="submission" date="2006-02" db="EMBL/GenBank/DDBJ databases">
        <title>Complete sequence of chromosome of Rhodoferax ferrireducens DSM 15236.</title>
        <authorList>
            <person name="Copeland A."/>
            <person name="Lucas S."/>
            <person name="Lapidus A."/>
            <person name="Barry K."/>
            <person name="Detter J.C."/>
            <person name="Glavina del Rio T."/>
            <person name="Hammon N."/>
            <person name="Israni S."/>
            <person name="Pitluck S."/>
            <person name="Brettin T."/>
            <person name="Bruce D."/>
            <person name="Han C."/>
            <person name="Tapia R."/>
            <person name="Gilna P."/>
            <person name="Kiss H."/>
            <person name="Schmutz J."/>
            <person name="Larimer F."/>
            <person name="Land M."/>
            <person name="Kyrpides N."/>
            <person name="Ivanova N."/>
            <person name="Richardson P."/>
        </authorList>
    </citation>
    <scope>NUCLEOTIDE SEQUENCE [LARGE SCALE GENOMIC DNA]</scope>
    <source>
        <strain evidence="14">ATCC BAA-621 / DSM 15236 / T118</strain>
    </source>
</reference>
<feature type="transmembrane region" description="Helical" evidence="10">
    <location>
        <begin position="49"/>
        <end position="73"/>
    </location>
</feature>
<accession>Q21VZ4</accession>
<protein>
    <submittedName>
        <fullName evidence="13">Methyl-accepting chemotaxis sensory transducer</fullName>
    </submittedName>
</protein>
<gene>
    <name evidence="13" type="ordered locus">Rfer_2342</name>
</gene>
<dbReference type="EMBL" id="CP000267">
    <property type="protein sequence ID" value="ABD70059.1"/>
    <property type="molecule type" value="Genomic_DNA"/>
</dbReference>
<dbReference type="Proteomes" id="UP000008332">
    <property type="component" value="Chromosome"/>
</dbReference>
<dbReference type="GO" id="GO:0007165">
    <property type="term" value="P:signal transduction"/>
    <property type="evidence" value="ECO:0007669"/>
    <property type="project" value="UniProtKB-KW"/>
</dbReference>
<dbReference type="PROSITE" id="PS50885">
    <property type="entry name" value="HAMP"/>
    <property type="match status" value="1"/>
</dbReference>
<organism evidence="13 14">
    <name type="scientific">Albidiferax ferrireducens (strain ATCC BAA-621 / DSM 15236 / T118)</name>
    <name type="common">Rhodoferax ferrireducens</name>
    <dbReference type="NCBI Taxonomy" id="338969"/>
    <lineage>
        <taxon>Bacteria</taxon>
        <taxon>Pseudomonadati</taxon>
        <taxon>Pseudomonadota</taxon>
        <taxon>Betaproteobacteria</taxon>
        <taxon>Burkholderiales</taxon>
        <taxon>Comamonadaceae</taxon>
        <taxon>Rhodoferax</taxon>
    </lineage>
</organism>